<organism evidence="8 9">
    <name type="scientific">Agromyces hippuratus</name>
    <dbReference type="NCBI Taxonomy" id="286438"/>
    <lineage>
        <taxon>Bacteria</taxon>
        <taxon>Bacillati</taxon>
        <taxon>Actinomycetota</taxon>
        <taxon>Actinomycetes</taxon>
        <taxon>Micrococcales</taxon>
        <taxon>Microbacteriaceae</taxon>
        <taxon>Agromyces</taxon>
    </lineage>
</organism>
<reference evidence="8 9" key="1">
    <citation type="submission" date="2020-07" db="EMBL/GenBank/DDBJ databases">
        <title>Sequencing the genomes of 1000 actinobacteria strains.</title>
        <authorList>
            <person name="Klenk H.-P."/>
        </authorList>
    </citation>
    <scope>NUCLEOTIDE SEQUENCE [LARGE SCALE GENOMIC DNA]</scope>
    <source>
        <strain evidence="8 9">DSM 8598</strain>
    </source>
</reference>
<dbReference type="Gene3D" id="3.60.120.10">
    <property type="entry name" value="Anthranilate synthase"/>
    <property type="match status" value="1"/>
</dbReference>
<dbReference type="CDD" id="cd01743">
    <property type="entry name" value="GATase1_Anthranilate_Synthase"/>
    <property type="match status" value="1"/>
</dbReference>
<dbReference type="PANTHER" id="PTHR11236">
    <property type="entry name" value="AMINOBENZOATE/ANTHRANILATE SYNTHASE"/>
    <property type="match status" value="1"/>
</dbReference>
<evidence type="ECO:0000256" key="2">
    <source>
        <dbReference type="ARBA" id="ARBA00022962"/>
    </source>
</evidence>
<dbReference type="InterPro" id="IPR015890">
    <property type="entry name" value="Chorismate_C"/>
</dbReference>
<name>A0A852X2J1_9MICO</name>
<dbReference type="PANTHER" id="PTHR11236:SF49">
    <property type="entry name" value="ANTHRANILATE SYNTHASE COMPONENT 1"/>
    <property type="match status" value="1"/>
</dbReference>
<evidence type="ECO:0000256" key="3">
    <source>
        <dbReference type="ARBA" id="ARBA00023239"/>
    </source>
</evidence>
<dbReference type="EC" id="4.1.3.27" evidence="1"/>
<feature type="domain" description="Glutamine amidotransferase" evidence="6">
    <location>
        <begin position="442"/>
        <end position="617"/>
    </location>
</feature>
<dbReference type="InterPro" id="IPR017926">
    <property type="entry name" value="GATASE"/>
</dbReference>
<keyword evidence="8" id="KW-0032">Aminotransferase</keyword>
<dbReference type="GO" id="GO:0000162">
    <property type="term" value="P:L-tryptophan biosynthetic process"/>
    <property type="evidence" value="ECO:0007669"/>
    <property type="project" value="TreeGrafter"/>
</dbReference>
<dbReference type="EMBL" id="JACCFI010000001">
    <property type="protein sequence ID" value="NYG22810.1"/>
    <property type="molecule type" value="Genomic_DNA"/>
</dbReference>
<dbReference type="GO" id="GO:0004049">
    <property type="term" value="F:anthranilate synthase activity"/>
    <property type="evidence" value="ECO:0007669"/>
    <property type="project" value="UniProtKB-EC"/>
</dbReference>
<evidence type="ECO:0000256" key="1">
    <source>
        <dbReference type="ARBA" id="ARBA00012266"/>
    </source>
</evidence>
<comment type="caution">
    <text evidence="8">The sequence shown here is derived from an EMBL/GenBank/DDBJ whole genome shotgun (WGS) entry which is preliminary data.</text>
</comment>
<dbReference type="Pfam" id="PF00425">
    <property type="entry name" value="Chorismate_bind"/>
    <property type="match status" value="1"/>
</dbReference>
<evidence type="ECO:0000259" key="7">
    <source>
        <dbReference type="Pfam" id="PF00425"/>
    </source>
</evidence>
<dbReference type="SUPFAM" id="SSF52317">
    <property type="entry name" value="Class I glutamine amidotransferase-like"/>
    <property type="match status" value="1"/>
</dbReference>
<comment type="catalytic activity">
    <reaction evidence="4">
        <text>chorismate + L-glutamine = anthranilate + pyruvate + L-glutamate + H(+)</text>
        <dbReference type="Rhea" id="RHEA:21732"/>
        <dbReference type="ChEBI" id="CHEBI:15361"/>
        <dbReference type="ChEBI" id="CHEBI:15378"/>
        <dbReference type="ChEBI" id="CHEBI:16567"/>
        <dbReference type="ChEBI" id="CHEBI:29748"/>
        <dbReference type="ChEBI" id="CHEBI:29985"/>
        <dbReference type="ChEBI" id="CHEBI:58359"/>
        <dbReference type="EC" id="4.1.3.27"/>
    </reaction>
</comment>
<proteinExistence type="predicted"/>
<gene>
    <name evidence="8" type="ORF">BJY17_003557</name>
</gene>
<evidence type="ECO:0000313" key="8">
    <source>
        <dbReference type="EMBL" id="NYG22810.1"/>
    </source>
</evidence>
<dbReference type="InterPro" id="IPR005801">
    <property type="entry name" value="ADC_synthase"/>
</dbReference>
<keyword evidence="9" id="KW-1185">Reference proteome</keyword>
<evidence type="ECO:0000256" key="4">
    <source>
        <dbReference type="ARBA" id="ARBA00047683"/>
    </source>
</evidence>
<keyword evidence="3" id="KW-0456">Lyase</keyword>
<evidence type="ECO:0000259" key="6">
    <source>
        <dbReference type="Pfam" id="PF00117"/>
    </source>
</evidence>
<dbReference type="RefSeq" id="WP_179552570.1">
    <property type="nucleotide sequence ID" value="NZ_JACCFI010000001.1"/>
</dbReference>
<dbReference type="InterPro" id="IPR029062">
    <property type="entry name" value="Class_I_gatase-like"/>
</dbReference>
<keyword evidence="2" id="KW-0315">Glutamine amidotransferase</keyword>
<dbReference type="PRINTS" id="PR00096">
    <property type="entry name" value="GATASE"/>
</dbReference>
<dbReference type="GO" id="GO:0008483">
    <property type="term" value="F:transaminase activity"/>
    <property type="evidence" value="ECO:0007669"/>
    <property type="project" value="UniProtKB-KW"/>
</dbReference>
<dbReference type="InterPro" id="IPR019999">
    <property type="entry name" value="Anth_synth_I-like"/>
</dbReference>
<sequence>MTRLLASLLAATDPAPFAVVRREHEPTLDVLVGDVVDVDRLADIPLDGAEVLALVPFRQVRERGFVARDDGAPLRCLVVRERETIGLDEAISLLPEHPIAVDDLAVDVSDAEYAERVRRVIDDEIGRGEGANFVIRREFTGRIEASAAHSVLGWLRALLEHEAGAYWTFAVYTPGLSAVGATPERHVSSIDGVVSMNPISGTFRHLAGPPADDDLVAFLGDVKEREELVMVVDEELKMMSAVCPDGGRIRGPFLKRMSRLTHTEYLLEGRSDLDPREVLRLTMFAPTVTGSPMGNACTVIARHESTARGYYAGVLARFTPRVGGYDLDAPILIRTAYVDGEGGVRVPVGATLVRHSDPDGEVAETHAKAAGVLTALGAIPRADPASAKRPTPAPSTTDASAFRDRGREDDRIATLLDSRNDHLATFWSAPQAAHPSRRATALVIDAGDDFTTMLAHQLRHLGVEARVVPWNEAVPEASDDLVVFGPGPGDPRNSADPRMARLHELMVERLASGAPMLAVCLSHQVLATLAGLPVSPLPAPRQGVQLDIDLFGAPASIGFYNTFAALADNGSITPSLDLEVAADAATGVVHALRGPRVASVQGHLESVLSPDGLAVLAGLLDGLLGGEVVLPVDDAACHEPVTAGGAA</sequence>
<feature type="region of interest" description="Disordered" evidence="5">
    <location>
        <begin position="382"/>
        <end position="407"/>
    </location>
</feature>
<keyword evidence="8" id="KW-0808">Transferase</keyword>
<feature type="domain" description="Chorismate-utilising enzyme C-terminal" evidence="7">
    <location>
        <begin position="110"/>
        <end position="368"/>
    </location>
</feature>
<dbReference type="Pfam" id="PF00117">
    <property type="entry name" value="GATase"/>
    <property type="match status" value="1"/>
</dbReference>
<dbReference type="AlphaFoldDB" id="A0A852X2J1"/>
<dbReference type="Gene3D" id="3.40.50.880">
    <property type="match status" value="1"/>
</dbReference>
<dbReference type="PROSITE" id="PS51273">
    <property type="entry name" value="GATASE_TYPE_1"/>
    <property type="match status" value="1"/>
</dbReference>
<evidence type="ECO:0000313" key="9">
    <source>
        <dbReference type="Proteomes" id="UP000549066"/>
    </source>
</evidence>
<dbReference type="SUPFAM" id="SSF56322">
    <property type="entry name" value="ADC synthase"/>
    <property type="match status" value="1"/>
</dbReference>
<accession>A0A852X2J1</accession>
<protein>
    <recommendedName>
        <fullName evidence="1">anthranilate synthase</fullName>
        <ecNumber evidence="1">4.1.3.27</ecNumber>
    </recommendedName>
</protein>
<dbReference type="InterPro" id="IPR006221">
    <property type="entry name" value="TrpG/PapA_dom"/>
</dbReference>
<dbReference type="Proteomes" id="UP000549066">
    <property type="component" value="Unassembled WGS sequence"/>
</dbReference>
<evidence type="ECO:0000256" key="5">
    <source>
        <dbReference type="SAM" id="MobiDB-lite"/>
    </source>
</evidence>